<dbReference type="Gene3D" id="3.40.50.720">
    <property type="entry name" value="NAD(P)-binding Rossmann-like Domain"/>
    <property type="match status" value="1"/>
</dbReference>
<organism evidence="3 4">
    <name type="scientific">Panicum virgatum</name>
    <name type="common">Blackwell switchgrass</name>
    <dbReference type="NCBI Taxonomy" id="38727"/>
    <lineage>
        <taxon>Eukaryota</taxon>
        <taxon>Viridiplantae</taxon>
        <taxon>Streptophyta</taxon>
        <taxon>Embryophyta</taxon>
        <taxon>Tracheophyta</taxon>
        <taxon>Spermatophyta</taxon>
        <taxon>Magnoliopsida</taxon>
        <taxon>Liliopsida</taxon>
        <taxon>Poales</taxon>
        <taxon>Poaceae</taxon>
        <taxon>PACMAD clade</taxon>
        <taxon>Panicoideae</taxon>
        <taxon>Panicodae</taxon>
        <taxon>Paniceae</taxon>
        <taxon>Panicinae</taxon>
        <taxon>Panicum</taxon>
        <taxon>Panicum sect. Hiantes</taxon>
    </lineage>
</organism>
<evidence type="ECO:0000313" key="3">
    <source>
        <dbReference type="EMBL" id="KAG2578580.1"/>
    </source>
</evidence>
<dbReference type="PANTHER" id="PTHR43180">
    <property type="entry name" value="3-OXOACYL-(ACYL-CARRIER-PROTEIN) REDUCTASE (AFU_ORTHOLOGUE AFUA_6G11210)"/>
    <property type="match status" value="1"/>
</dbReference>
<protein>
    <submittedName>
        <fullName evidence="3">Uncharacterized protein</fullName>
    </submittedName>
</protein>
<dbReference type="OrthoDB" id="690286at2759"/>
<keyword evidence="2" id="KW-0560">Oxidoreductase</keyword>
<keyword evidence="4" id="KW-1185">Reference proteome</keyword>
<evidence type="ECO:0000256" key="2">
    <source>
        <dbReference type="ARBA" id="ARBA00023002"/>
    </source>
</evidence>
<dbReference type="InterPro" id="IPR002347">
    <property type="entry name" value="SDR_fam"/>
</dbReference>
<proteinExistence type="inferred from homology"/>
<reference evidence="3" key="1">
    <citation type="submission" date="2020-05" db="EMBL/GenBank/DDBJ databases">
        <title>WGS assembly of Panicum virgatum.</title>
        <authorList>
            <person name="Lovell J.T."/>
            <person name="Jenkins J."/>
            <person name="Shu S."/>
            <person name="Juenger T.E."/>
            <person name="Schmutz J."/>
        </authorList>
    </citation>
    <scope>NUCLEOTIDE SEQUENCE</scope>
    <source>
        <strain evidence="3">AP13</strain>
    </source>
</reference>
<dbReference type="NCBIfam" id="NF005559">
    <property type="entry name" value="PRK07231.1"/>
    <property type="match status" value="1"/>
</dbReference>
<sequence length="334" mass="34420">MKTLPLSSSISSAAWWYSIWLLTSKRVAMAMFIRALQLALREKRSSIIWPGSSGFVANAFSSSAPSSQGLQRLAGKVAVITGGASGIGKATAAEFVRNGAKVVIADIQDDLGHAVAAELGGPGAACYTRCDVADEAQVAAAVDLAVARHGHLDVMFNNAGIGGTTGLPPPLGAVDLADFDRVMAVNARGVLAGLKHAARVMVPRRRGSIICTASVAALVGGVAPPAYGASKAAVLGLVRTVAAELARSGVRVNAICPSAIMTPMARECLASWLPGMSPEEIKRMVEVDRNPMAGTVLEVEDVARAALYLASDEAKYVNGHNFVIDGGLSVSTTA</sequence>
<dbReference type="PRINTS" id="PR00080">
    <property type="entry name" value="SDRFAMILY"/>
</dbReference>
<comment type="similarity">
    <text evidence="1">Belongs to the short-chain dehydrogenases/reductases (SDR) family.</text>
</comment>
<dbReference type="SUPFAM" id="SSF51735">
    <property type="entry name" value="NAD(P)-binding Rossmann-fold domains"/>
    <property type="match status" value="1"/>
</dbReference>
<dbReference type="InterPro" id="IPR036291">
    <property type="entry name" value="NAD(P)-bd_dom_sf"/>
</dbReference>
<dbReference type="AlphaFoldDB" id="A0A8T0QZV3"/>
<accession>A0A8T0QZV3</accession>
<comment type="caution">
    <text evidence="3">The sequence shown here is derived from an EMBL/GenBank/DDBJ whole genome shotgun (WGS) entry which is preliminary data.</text>
</comment>
<name>A0A8T0QZV3_PANVG</name>
<dbReference type="EMBL" id="CM029048">
    <property type="protein sequence ID" value="KAG2578580.1"/>
    <property type="molecule type" value="Genomic_DNA"/>
</dbReference>
<evidence type="ECO:0000313" key="4">
    <source>
        <dbReference type="Proteomes" id="UP000823388"/>
    </source>
</evidence>
<dbReference type="Proteomes" id="UP000823388">
    <property type="component" value="Chromosome 6N"/>
</dbReference>
<dbReference type="PRINTS" id="PR00081">
    <property type="entry name" value="GDHRDH"/>
</dbReference>
<dbReference type="GO" id="GO:0016491">
    <property type="term" value="F:oxidoreductase activity"/>
    <property type="evidence" value="ECO:0007669"/>
    <property type="project" value="UniProtKB-KW"/>
</dbReference>
<dbReference type="PANTHER" id="PTHR43180:SF96">
    <property type="entry name" value="SEX DETERMINATION PROTEIN TASSELSEED 2"/>
    <property type="match status" value="1"/>
</dbReference>
<dbReference type="Pfam" id="PF13561">
    <property type="entry name" value="adh_short_C2"/>
    <property type="match status" value="1"/>
</dbReference>
<dbReference type="FunFam" id="3.40.50.720:FF:000084">
    <property type="entry name" value="Short-chain dehydrogenase reductase"/>
    <property type="match status" value="1"/>
</dbReference>
<gene>
    <name evidence="3" type="ORF">PVAP13_6NG119806</name>
</gene>
<evidence type="ECO:0000256" key="1">
    <source>
        <dbReference type="ARBA" id="ARBA00006484"/>
    </source>
</evidence>